<organism evidence="1">
    <name type="scientific">Barrevirus sp</name>
    <dbReference type="NCBI Taxonomy" id="2487763"/>
    <lineage>
        <taxon>Viruses</taxon>
        <taxon>Varidnaviria</taxon>
        <taxon>Bamfordvirae</taxon>
        <taxon>Nucleocytoviricota</taxon>
        <taxon>Megaviricetes</taxon>
        <taxon>Imitervirales</taxon>
        <taxon>Mimiviridae</taxon>
        <taxon>Klosneuvirinae</taxon>
    </lineage>
</organism>
<accession>A0A3G4ZSZ4</accession>
<evidence type="ECO:0000313" key="1">
    <source>
        <dbReference type="EMBL" id="AYV77121.1"/>
    </source>
</evidence>
<dbReference type="EMBL" id="MK072010">
    <property type="protein sequence ID" value="AYV77121.1"/>
    <property type="molecule type" value="Genomic_DNA"/>
</dbReference>
<name>A0A3G4ZSZ4_9VIRU</name>
<gene>
    <name evidence="1" type="ORF">Barrevirus13_10</name>
</gene>
<sequence length="97" mass="10983">MGISWSDIYLVLDGTKHVNKDDTYYTLPELTGKSVIGVFKILNAWFDDYLIISTVVNSVNPGPNNVLVLDNDKKKHKVIIIKYKPTDNIVSQVEVYP</sequence>
<protein>
    <submittedName>
        <fullName evidence="1">Uncharacterized protein</fullName>
    </submittedName>
</protein>
<reference evidence="1" key="1">
    <citation type="submission" date="2018-10" db="EMBL/GenBank/DDBJ databases">
        <title>Hidden diversity of soil giant viruses.</title>
        <authorList>
            <person name="Schulz F."/>
            <person name="Alteio L."/>
            <person name="Goudeau D."/>
            <person name="Ryan E.M."/>
            <person name="Malmstrom R.R."/>
            <person name="Blanchard J."/>
            <person name="Woyke T."/>
        </authorList>
    </citation>
    <scope>NUCLEOTIDE SEQUENCE</scope>
    <source>
        <strain evidence="1">BAV1</strain>
    </source>
</reference>
<proteinExistence type="predicted"/>